<reference evidence="3" key="1">
    <citation type="submission" date="2022-08" db="EMBL/GenBank/DDBJ databases">
        <title>A Global Phylogenomic Analysis of the Shiitake Genus Lentinula.</title>
        <authorList>
            <consortium name="DOE Joint Genome Institute"/>
            <person name="Sierra-Patev S."/>
            <person name="Min B."/>
            <person name="Naranjo-Ortiz M."/>
            <person name="Looney B."/>
            <person name="Konkel Z."/>
            <person name="Slot J.C."/>
            <person name="Sakamoto Y."/>
            <person name="Steenwyk J.L."/>
            <person name="Rokas A."/>
            <person name="Carro J."/>
            <person name="Camarero S."/>
            <person name="Ferreira P."/>
            <person name="Molpeceres G."/>
            <person name="Ruiz-Duenas F.J."/>
            <person name="Serrano A."/>
            <person name="Henrissat B."/>
            <person name="Drula E."/>
            <person name="Hughes K.W."/>
            <person name="Mata J.L."/>
            <person name="Ishikawa N.K."/>
            <person name="Vargas-Isla R."/>
            <person name="Ushijima S."/>
            <person name="Smith C.A."/>
            <person name="Ahrendt S."/>
            <person name="Andreopoulos W."/>
            <person name="He G."/>
            <person name="Labutti K."/>
            <person name="Lipzen A."/>
            <person name="Ng V."/>
            <person name="Riley R."/>
            <person name="Sandor L."/>
            <person name="Barry K."/>
            <person name="Martinez A.T."/>
            <person name="Xiao Y."/>
            <person name="Gibbons J.G."/>
            <person name="Terashima K."/>
            <person name="Grigoriev I.V."/>
            <person name="Hibbett D.S."/>
        </authorList>
    </citation>
    <scope>NUCLEOTIDE SEQUENCE</scope>
    <source>
        <strain evidence="3">JLM2183</strain>
    </source>
</reference>
<keyword evidence="4" id="KW-1185">Reference proteome</keyword>
<evidence type="ECO:0000313" key="4">
    <source>
        <dbReference type="Proteomes" id="UP001150266"/>
    </source>
</evidence>
<protein>
    <submittedName>
        <fullName evidence="3">Uncharacterized protein</fullName>
    </submittedName>
</protein>
<dbReference type="EMBL" id="JAOTPV010000001">
    <property type="protein sequence ID" value="KAJ4489921.1"/>
    <property type="molecule type" value="Genomic_DNA"/>
</dbReference>
<dbReference type="Proteomes" id="UP001150266">
    <property type="component" value="Unassembled WGS sequence"/>
</dbReference>
<dbReference type="OrthoDB" id="2965207at2759"/>
<keyword evidence="2" id="KW-0472">Membrane</keyword>
<proteinExistence type="predicted"/>
<keyword evidence="2" id="KW-1133">Transmembrane helix</keyword>
<name>A0A9W9AW09_9AGAR</name>
<feature type="transmembrane region" description="Helical" evidence="2">
    <location>
        <begin position="76"/>
        <end position="96"/>
    </location>
</feature>
<organism evidence="3 4">
    <name type="scientific">Lentinula aciculospora</name>
    <dbReference type="NCBI Taxonomy" id="153920"/>
    <lineage>
        <taxon>Eukaryota</taxon>
        <taxon>Fungi</taxon>
        <taxon>Dikarya</taxon>
        <taxon>Basidiomycota</taxon>
        <taxon>Agaricomycotina</taxon>
        <taxon>Agaricomycetes</taxon>
        <taxon>Agaricomycetidae</taxon>
        <taxon>Agaricales</taxon>
        <taxon>Marasmiineae</taxon>
        <taxon>Omphalotaceae</taxon>
        <taxon>Lentinula</taxon>
    </lineage>
</organism>
<feature type="compositionally biased region" description="Polar residues" evidence="1">
    <location>
        <begin position="229"/>
        <end position="240"/>
    </location>
</feature>
<evidence type="ECO:0000313" key="3">
    <source>
        <dbReference type="EMBL" id="KAJ4489921.1"/>
    </source>
</evidence>
<sequence length="311" mass="34525">MLRPVPRSIRSLRPPWPYSTSSSSFGLPSNGPLMRHRISRTFHSSNQFNQSLLSRLSRRVLYKKDGITLRSKRRGLVIAGWLSVTTLLLYTAISLLSDIEDIVLLLAAFIQLQQVDASSYSHSDPDTKQRDWDDWKESVLYFKNISKPVLVTLTWAEPDHVDRFFAELEDVVDQLDSIDRTHSQIQSEAGTLKIKIQNIMNTASHAVHRSLVSLQTQLSNPDSPLPSWPKSSPAGSSRLPSGTAGAETAIEGASEAVQHIREAIEAILHALQERVDREVSGEIDKELSGWFKVKGDGSGKGSKGKGYDIIG</sequence>
<accession>A0A9W9AW09</accession>
<keyword evidence="2" id="KW-0812">Transmembrane</keyword>
<feature type="region of interest" description="Disordered" evidence="1">
    <location>
        <begin position="217"/>
        <end position="247"/>
    </location>
</feature>
<gene>
    <name evidence="3" type="ORF">J3R30DRAFT_3693347</name>
</gene>
<dbReference type="AlphaFoldDB" id="A0A9W9AW09"/>
<evidence type="ECO:0000256" key="2">
    <source>
        <dbReference type="SAM" id="Phobius"/>
    </source>
</evidence>
<evidence type="ECO:0000256" key="1">
    <source>
        <dbReference type="SAM" id="MobiDB-lite"/>
    </source>
</evidence>
<comment type="caution">
    <text evidence="3">The sequence shown here is derived from an EMBL/GenBank/DDBJ whole genome shotgun (WGS) entry which is preliminary data.</text>
</comment>